<evidence type="ECO:0000313" key="1">
    <source>
        <dbReference type="EMBL" id="KAJ8716210.1"/>
    </source>
</evidence>
<name>A0ACC2QFU9_9NEOP</name>
<gene>
    <name evidence="1" type="ORF">PYW08_013495</name>
</gene>
<accession>A0ACC2QFU9</accession>
<comment type="caution">
    <text evidence="1">The sequence shown here is derived from an EMBL/GenBank/DDBJ whole genome shotgun (WGS) entry which is preliminary data.</text>
</comment>
<dbReference type="Proteomes" id="UP001231649">
    <property type="component" value="Chromosome 4"/>
</dbReference>
<protein>
    <submittedName>
        <fullName evidence="1">Uncharacterized protein</fullName>
    </submittedName>
</protein>
<organism evidence="1 2">
    <name type="scientific">Mythimna loreyi</name>
    <dbReference type="NCBI Taxonomy" id="667449"/>
    <lineage>
        <taxon>Eukaryota</taxon>
        <taxon>Metazoa</taxon>
        <taxon>Ecdysozoa</taxon>
        <taxon>Arthropoda</taxon>
        <taxon>Hexapoda</taxon>
        <taxon>Insecta</taxon>
        <taxon>Pterygota</taxon>
        <taxon>Neoptera</taxon>
        <taxon>Endopterygota</taxon>
        <taxon>Lepidoptera</taxon>
        <taxon>Glossata</taxon>
        <taxon>Ditrysia</taxon>
        <taxon>Noctuoidea</taxon>
        <taxon>Noctuidae</taxon>
        <taxon>Noctuinae</taxon>
        <taxon>Hadenini</taxon>
        <taxon>Mythimna</taxon>
    </lineage>
</organism>
<sequence>MFQITVQKTRMKTAFNWTGNMKALVVTVLTLTMLASVTTGKLKDTDLEDISAYRYLRRIGVPLATKLRKAEEEIDKNPYRIVGGEFSYIVYFPYQAGLLIDTQEGTAICGGSLISQRWVLTAGHCWFDGETQAWNFKVVLGSTRLYGSDGLRLDTSNVLTHPSFTPPITNDIAMVMLPRNIGYSSTIAPVALPSGDETTYSFEGWYGMASGYGFTSDDDNVENDRFLSYVYLPVVSRLNCYPFWDIDFSKNICASGVKGKSTCQGDSGGPIVVNNKNRRVLIGVVSFGSISGCQKGYPAVFTRVTTYLSWINKLL</sequence>
<keyword evidence="2" id="KW-1185">Reference proteome</keyword>
<reference evidence="1" key="1">
    <citation type="submission" date="2023-03" db="EMBL/GenBank/DDBJ databases">
        <title>Chromosome-level genomes of two armyworms, Mythimna separata and Mythimna loreyi, provide insights into the biosynthesis and reception of sex pheromones.</title>
        <authorList>
            <person name="Zhao H."/>
        </authorList>
    </citation>
    <scope>NUCLEOTIDE SEQUENCE</scope>
    <source>
        <strain evidence="1">BeijingLab</strain>
    </source>
</reference>
<dbReference type="EMBL" id="CM056780">
    <property type="protein sequence ID" value="KAJ8716210.1"/>
    <property type="molecule type" value="Genomic_DNA"/>
</dbReference>
<evidence type="ECO:0000313" key="2">
    <source>
        <dbReference type="Proteomes" id="UP001231649"/>
    </source>
</evidence>
<proteinExistence type="predicted"/>